<evidence type="ECO:0000256" key="3">
    <source>
        <dbReference type="ARBA" id="ARBA00023239"/>
    </source>
</evidence>
<dbReference type="Pfam" id="PF06725">
    <property type="entry name" value="3D"/>
    <property type="match status" value="1"/>
</dbReference>
<dbReference type="Pfam" id="PF03562">
    <property type="entry name" value="MltA"/>
    <property type="match status" value="1"/>
</dbReference>
<name>A0A915U2T8_9BACT</name>
<dbReference type="Gene3D" id="2.40.40.10">
    <property type="entry name" value="RlpA-like domain"/>
    <property type="match status" value="1"/>
</dbReference>
<evidence type="ECO:0000256" key="1">
    <source>
        <dbReference type="ARBA" id="ARBA00001420"/>
    </source>
</evidence>
<dbReference type="EC" id="4.2.2.n1" evidence="2"/>
<dbReference type="PANTHER" id="PTHR30124:SF0">
    <property type="entry name" value="MEMBRANE-BOUND LYTIC MUREIN TRANSGLYCOSYLASE A"/>
    <property type="match status" value="1"/>
</dbReference>
<dbReference type="SMART" id="SM00925">
    <property type="entry name" value="MltA"/>
    <property type="match status" value="1"/>
</dbReference>
<dbReference type="Gene3D" id="2.40.240.50">
    <property type="entry name" value="Barwin-like endoglucanases"/>
    <property type="match status" value="1"/>
</dbReference>
<proteinExistence type="predicted"/>
<dbReference type="Proteomes" id="UP001063350">
    <property type="component" value="Chromosome"/>
</dbReference>
<keyword evidence="3" id="KW-0456">Lyase</keyword>
<feature type="domain" description="Lytic transglycosylase MltA" evidence="6">
    <location>
        <begin position="151"/>
        <end position="301"/>
    </location>
</feature>
<evidence type="ECO:0000313" key="7">
    <source>
        <dbReference type="EMBL" id="BCO10306.1"/>
    </source>
</evidence>
<reference evidence="7" key="1">
    <citation type="submission" date="2020-12" db="EMBL/GenBank/DDBJ databases">
        <title>Desulfobium dissulfuricans gen. nov., sp. nov., a novel mesophilic, sulfate-reducing bacterium isolated from a deep-sea hydrothermal vent.</title>
        <authorList>
            <person name="Hashimoto Y."/>
            <person name="Tame A."/>
            <person name="Sawayama S."/>
            <person name="Miyazaki J."/>
            <person name="Takai K."/>
            <person name="Nakagawa S."/>
        </authorList>
    </citation>
    <scope>NUCLEOTIDE SEQUENCE</scope>
    <source>
        <strain evidence="7">GF1</strain>
    </source>
</reference>
<dbReference type="GO" id="GO:0019867">
    <property type="term" value="C:outer membrane"/>
    <property type="evidence" value="ECO:0007669"/>
    <property type="project" value="InterPro"/>
</dbReference>
<dbReference type="EMBL" id="AP024233">
    <property type="protein sequence ID" value="BCO10306.1"/>
    <property type="molecule type" value="Genomic_DNA"/>
</dbReference>
<comment type="catalytic activity">
    <reaction evidence="1">
        <text>Exolytic cleavage of the (1-&gt;4)-beta-glycosidic linkage between N-acetylmuramic acid (MurNAc) and N-acetylglucosamine (GlcNAc) residues in peptidoglycan, from either the reducing or the non-reducing ends of the peptidoglycan chains, with concomitant formation of a 1,6-anhydrobond in the MurNAc residue.</text>
        <dbReference type="EC" id="4.2.2.n1"/>
    </reaction>
</comment>
<dbReference type="PIRSF" id="PIRSF019422">
    <property type="entry name" value="MltA"/>
    <property type="match status" value="1"/>
</dbReference>
<dbReference type="GO" id="GO:0004553">
    <property type="term" value="F:hydrolase activity, hydrolyzing O-glycosyl compounds"/>
    <property type="evidence" value="ECO:0007669"/>
    <property type="project" value="InterPro"/>
</dbReference>
<dbReference type="PANTHER" id="PTHR30124">
    <property type="entry name" value="MEMBRANE-BOUND LYTIC MUREIN TRANSGLYCOSYLASE A"/>
    <property type="match status" value="1"/>
</dbReference>
<evidence type="ECO:0000256" key="5">
    <source>
        <dbReference type="ARBA" id="ARBA00030918"/>
    </source>
</evidence>
<evidence type="ECO:0000256" key="4">
    <source>
        <dbReference type="ARBA" id="ARBA00023316"/>
    </source>
</evidence>
<dbReference type="InterPro" id="IPR026044">
    <property type="entry name" value="MltA"/>
</dbReference>
<dbReference type="CDD" id="cd14485">
    <property type="entry name" value="mltA_like_LT_A"/>
    <property type="match status" value="1"/>
</dbReference>
<dbReference type="InterPro" id="IPR036908">
    <property type="entry name" value="RlpA-like_sf"/>
</dbReference>
<dbReference type="GO" id="GO:0009254">
    <property type="term" value="P:peptidoglycan turnover"/>
    <property type="evidence" value="ECO:0007669"/>
    <property type="project" value="InterPro"/>
</dbReference>
<dbReference type="GO" id="GO:0009253">
    <property type="term" value="P:peptidoglycan catabolic process"/>
    <property type="evidence" value="ECO:0007669"/>
    <property type="project" value="TreeGrafter"/>
</dbReference>
<evidence type="ECO:0000256" key="2">
    <source>
        <dbReference type="ARBA" id="ARBA00012587"/>
    </source>
</evidence>
<protein>
    <recommendedName>
        <fullName evidence="2">peptidoglycan lytic exotransglycosylase</fullName>
        <ecNumber evidence="2">4.2.2.n1</ecNumber>
    </recommendedName>
    <alternativeName>
        <fullName evidence="5">Murein hydrolase A</fullName>
    </alternativeName>
</protein>
<dbReference type="InterPro" id="IPR005300">
    <property type="entry name" value="MltA_B"/>
</dbReference>
<dbReference type="RefSeq" id="WP_267927042.1">
    <property type="nucleotide sequence ID" value="NZ_AP024233.1"/>
</dbReference>
<dbReference type="GO" id="GO:0071555">
    <property type="term" value="P:cell wall organization"/>
    <property type="evidence" value="ECO:0007669"/>
    <property type="project" value="UniProtKB-KW"/>
</dbReference>
<keyword evidence="4" id="KW-0961">Cell wall biogenesis/degradation</keyword>
<dbReference type="CDD" id="cd14668">
    <property type="entry name" value="mlta_B"/>
    <property type="match status" value="1"/>
</dbReference>
<evidence type="ECO:0000313" key="8">
    <source>
        <dbReference type="Proteomes" id="UP001063350"/>
    </source>
</evidence>
<keyword evidence="8" id="KW-1185">Reference proteome</keyword>
<dbReference type="InterPro" id="IPR010611">
    <property type="entry name" value="3D_dom"/>
</dbReference>
<dbReference type="SUPFAM" id="SSF50685">
    <property type="entry name" value="Barwin-like endoglucanases"/>
    <property type="match status" value="1"/>
</dbReference>
<organism evidence="7 8">
    <name type="scientific">Desulfolithobacter dissulfuricans</name>
    <dbReference type="NCBI Taxonomy" id="2795293"/>
    <lineage>
        <taxon>Bacteria</taxon>
        <taxon>Pseudomonadati</taxon>
        <taxon>Thermodesulfobacteriota</taxon>
        <taxon>Desulfobulbia</taxon>
        <taxon>Desulfobulbales</taxon>
        <taxon>Desulfobulbaceae</taxon>
        <taxon>Desulfolithobacter</taxon>
    </lineage>
</organism>
<sequence>MIRPAHLQAINHRTGTREQFPRKLFWVAALILIAVSFAGCTVKPLVHLSEKESPDFIDDLDRASLSRSVDKSLAYLRRLPRDRQLNLGEHTVSAGRLVDSLLVFRRLLATVKNNRALGLHISRYFDVYQAGGTGQYNPGRTMLVTGYYQPLFEGSLTRKPGYTYPLYEIPSNLVVRHVPGGKQQVGRLENGTFKPYWSRGEIEKQAIASGHELVWLRDPLDVFILHIQGSGLIRLEDGTIRGIHFALKNGHPYRSIGKYMVETGKLKLEEASLDTIRGYLTAHPEERDEILHHNPSYIFFAWTDTHGAIGSLGEELTAGRSIAVDQSIFPAGALAFLRSRQPVIKDGRVVNWKPLHRFVLVQDKGSAIKGPGRVDLFWGMAGRQAWQPGG</sequence>
<accession>A0A915U2T8</accession>
<dbReference type="GO" id="GO:0008933">
    <property type="term" value="F:peptidoglycan lytic transglycosylase activity"/>
    <property type="evidence" value="ECO:0007669"/>
    <property type="project" value="TreeGrafter"/>
</dbReference>
<evidence type="ECO:0000259" key="6">
    <source>
        <dbReference type="SMART" id="SM00925"/>
    </source>
</evidence>
<gene>
    <name evidence="7" type="ORF">GF1_26820</name>
</gene>
<dbReference type="KEGG" id="ddu:GF1_26820"/>
<dbReference type="AlphaFoldDB" id="A0A915U2T8"/>